<keyword evidence="2" id="KW-0472">Membrane</keyword>
<evidence type="ECO:0000313" key="3">
    <source>
        <dbReference type="EMBL" id="MBF4630877.1"/>
    </source>
</evidence>
<name>A0A8I0S7F7_9MICO</name>
<gene>
    <name evidence="3" type="ORF">ITJ42_06605</name>
</gene>
<keyword evidence="2" id="KW-0812">Transmembrane</keyword>
<feature type="compositionally biased region" description="Basic and acidic residues" evidence="1">
    <location>
        <begin position="32"/>
        <end position="41"/>
    </location>
</feature>
<organism evidence="3 4">
    <name type="scientific">Clavibacter phaseoli</name>
    <dbReference type="NCBI Taxonomy" id="1734031"/>
    <lineage>
        <taxon>Bacteria</taxon>
        <taxon>Bacillati</taxon>
        <taxon>Actinomycetota</taxon>
        <taxon>Actinomycetes</taxon>
        <taxon>Micrococcales</taxon>
        <taxon>Microbacteriaceae</taxon>
        <taxon>Clavibacter</taxon>
    </lineage>
</organism>
<keyword evidence="4" id="KW-1185">Reference proteome</keyword>
<protein>
    <submittedName>
        <fullName evidence="3">Uncharacterized protein</fullName>
    </submittedName>
</protein>
<reference evidence="3 4" key="1">
    <citation type="submission" date="2020-10" db="EMBL/GenBank/DDBJ databases">
        <title>Draft genome sequences of plant-associated actinobacteria.</title>
        <authorList>
            <person name="Tarlachkov S.V."/>
            <person name="Starodumova I.P."/>
            <person name="Dorofeeva L.V."/>
            <person name="Prisyazhnaya N.V."/>
            <person name="Roubtsova T.V."/>
            <person name="Chizhov V.N."/>
            <person name="Nadler S.A."/>
            <person name="Subbotin S.A."/>
            <person name="Evtushenko L.I."/>
        </authorList>
    </citation>
    <scope>NUCLEOTIDE SEQUENCE [LARGE SCALE GENOMIC DNA]</scope>
    <source>
        <strain evidence="3 4">VKM Ac-2886</strain>
    </source>
</reference>
<feature type="region of interest" description="Disordered" evidence="1">
    <location>
        <begin position="32"/>
        <end position="83"/>
    </location>
</feature>
<sequence length="253" mass="25589">MDDERRAEIAELRRRVFGPGRDPADAAALARLRELEGRDAGEAGSAAKPGPAPDSARDRAAPIPDRAASPALGDPPRANRRPRPRQRIALLWAGSLVAVAVASAGITAWSLDADRGTLAVLALDLLPAPDNATYLSVDTGSVVPGTAVADFHGLTVARVPAAGSDAPSASSAPSAWSVPAPGVPSGACLTVGASNPDGSVDGPSECGAGSVFARVLVVVASDSPQELRDAYPLGTTLVFEDEGGPVRVRLADG</sequence>
<proteinExistence type="predicted"/>
<accession>A0A8I0S7F7</accession>
<evidence type="ECO:0000313" key="4">
    <source>
        <dbReference type="Proteomes" id="UP000634579"/>
    </source>
</evidence>
<feature type="transmembrane region" description="Helical" evidence="2">
    <location>
        <begin position="89"/>
        <end position="111"/>
    </location>
</feature>
<feature type="compositionally biased region" description="Low complexity" evidence="1">
    <location>
        <begin position="61"/>
        <end position="71"/>
    </location>
</feature>
<dbReference type="EMBL" id="JADKRP010000001">
    <property type="protein sequence ID" value="MBF4630877.1"/>
    <property type="molecule type" value="Genomic_DNA"/>
</dbReference>
<dbReference type="AlphaFoldDB" id="A0A8I0S7F7"/>
<evidence type="ECO:0000256" key="2">
    <source>
        <dbReference type="SAM" id="Phobius"/>
    </source>
</evidence>
<dbReference type="RefSeq" id="WP_194674808.1">
    <property type="nucleotide sequence ID" value="NZ_JADKRP010000001.1"/>
</dbReference>
<evidence type="ECO:0000256" key="1">
    <source>
        <dbReference type="SAM" id="MobiDB-lite"/>
    </source>
</evidence>
<dbReference type="Proteomes" id="UP000634579">
    <property type="component" value="Unassembled WGS sequence"/>
</dbReference>
<comment type="caution">
    <text evidence="3">The sequence shown here is derived from an EMBL/GenBank/DDBJ whole genome shotgun (WGS) entry which is preliminary data.</text>
</comment>
<keyword evidence="2" id="KW-1133">Transmembrane helix</keyword>